<feature type="non-terminal residue" evidence="2">
    <location>
        <position position="1"/>
    </location>
</feature>
<accession>A0A821HB23</accession>
<dbReference type="PANTHER" id="PTHR46079:SF2">
    <property type="entry name" value="FERM DOMAIN-CONTAINING PROTEIN"/>
    <property type="match status" value="1"/>
</dbReference>
<dbReference type="AlphaFoldDB" id="A0A821HB23"/>
<dbReference type="SUPFAM" id="SSF50729">
    <property type="entry name" value="PH domain-like"/>
    <property type="match status" value="1"/>
</dbReference>
<protein>
    <submittedName>
        <fullName evidence="2">Uncharacterized protein</fullName>
    </submittedName>
</protein>
<dbReference type="EMBL" id="CAJOBP010032860">
    <property type="protein sequence ID" value="CAF4682278.1"/>
    <property type="molecule type" value="Genomic_DNA"/>
</dbReference>
<sequence>MSAGRRVPPTPNIKVRAWFTNSPQYCKAIWSMAVAQHQFYLDKRNCRQNQSLQINDLVRELSNSSITLTIDNAASNGSLSRSNSASTNVVQNEQIEADVEQLMDLMKTRKQQLESLLNDKTKDFGLICVLENQVTGEACDEHVNINDSGIQQELKYHVIDELLNEQLQE</sequence>
<evidence type="ECO:0000313" key="2">
    <source>
        <dbReference type="EMBL" id="CAF4682278.1"/>
    </source>
</evidence>
<reference evidence="2" key="1">
    <citation type="submission" date="2021-02" db="EMBL/GenBank/DDBJ databases">
        <authorList>
            <person name="Nowell W R."/>
        </authorList>
    </citation>
    <scope>NUCLEOTIDE SEQUENCE</scope>
</reference>
<gene>
    <name evidence="2" type="ORF">UJA718_LOCUS35312</name>
</gene>
<comment type="caution">
    <text evidence="2">The sequence shown here is derived from an EMBL/GenBank/DDBJ whole genome shotgun (WGS) entry which is preliminary data.</text>
</comment>
<dbReference type="InterPro" id="IPR047176">
    <property type="entry name" value="FRMD4A/B"/>
</dbReference>
<evidence type="ECO:0000256" key="1">
    <source>
        <dbReference type="SAM" id="Coils"/>
    </source>
</evidence>
<dbReference type="GO" id="GO:0090162">
    <property type="term" value="P:establishment of epithelial cell polarity"/>
    <property type="evidence" value="ECO:0007669"/>
    <property type="project" value="InterPro"/>
</dbReference>
<dbReference type="Proteomes" id="UP000663873">
    <property type="component" value="Unassembled WGS sequence"/>
</dbReference>
<keyword evidence="3" id="KW-1185">Reference proteome</keyword>
<keyword evidence="1" id="KW-0175">Coiled coil</keyword>
<name>A0A821HB23_9BILA</name>
<proteinExistence type="predicted"/>
<evidence type="ECO:0000313" key="3">
    <source>
        <dbReference type="Proteomes" id="UP000663873"/>
    </source>
</evidence>
<dbReference type="PANTHER" id="PTHR46079">
    <property type="entry name" value="FERM DOMAIN-CONTAINING PROTEIN 4"/>
    <property type="match status" value="1"/>
</dbReference>
<organism evidence="2 3">
    <name type="scientific">Rotaria socialis</name>
    <dbReference type="NCBI Taxonomy" id="392032"/>
    <lineage>
        <taxon>Eukaryota</taxon>
        <taxon>Metazoa</taxon>
        <taxon>Spiralia</taxon>
        <taxon>Gnathifera</taxon>
        <taxon>Rotifera</taxon>
        <taxon>Eurotatoria</taxon>
        <taxon>Bdelloidea</taxon>
        <taxon>Philodinida</taxon>
        <taxon>Philodinidae</taxon>
        <taxon>Rotaria</taxon>
    </lineage>
</organism>
<feature type="coiled-coil region" evidence="1">
    <location>
        <begin position="92"/>
        <end position="123"/>
    </location>
</feature>